<comment type="caution">
    <text evidence="2">The sequence shown here is derived from an EMBL/GenBank/DDBJ whole genome shotgun (WGS) entry which is preliminary data.</text>
</comment>
<protein>
    <submittedName>
        <fullName evidence="2">Uncharacterized protein</fullName>
    </submittedName>
</protein>
<gene>
    <name evidence="2" type="ORF">DCW74_04865</name>
</gene>
<organism evidence="2 3">
    <name type="scientific">Alteromonas australica</name>
    <dbReference type="NCBI Taxonomy" id="589873"/>
    <lineage>
        <taxon>Bacteria</taxon>
        <taxon>Pseudomonadati</taxon>
        <taxon>Pseudomonadota</taxon>
        <taxon>Gammaproteobacteria</taxon>
        <taxon>Alteromonadales</taxon>
        <taxon>Alteromonadaceae</taxon>
        <taxon>Alteromonas/Salinimonas group</taxon>
        <taxon>Alteromonas</taxon>
    </lineage>
</organism>
<evidence type="ECO:0000313" key="2">
    <source>
        <dbReference type="EMBL" id="HAW75053.1"/>
    </source>
</evidence>
<reference evidence="2 3" key="1">
    <citation type="journal article" date="2018" name="Nat. Biotechnol.">
        <title>A standardized bacterial taxonomy based on genome phylogeny substantially revises the tree of life.</title>
        <authorList>
            <person name="Parks D.H."/>
            <person name="Chuvochina M."/>
            <person name="Waite D.W."/>
            <person name="Rinke C."/>
            <person name="Skarshewski A."/>
            <person name="Chaumeil P.A."/>
            <person name="Hugenholtz P."/>
        </authorList>
    </citation>
    <scope>NUCLEOTIDE SEQUENCE [LARGE SCALE GENOMIC DNA]</scope>
    <source>
        <strain evidence="2">UBA11978</strain>
    </source>
</reference>
<feature type="region of interest" description="Disordered" evidence="1">
    <location>
        <begin position="901"/>
        <end position="921"/>
    </location>
</feature>
<dbReference type="AlphaFoldDB" id="A0A350P186"/>
<sequence length="921" mass="100534">MAEDNNSNYAGNLARAVGQGITFGFGDELEARFRALTGDRSYDEEVADIRESIEQFRETNPVAAYGSEIVGSIPTGLGLAGLALRGGLRGAAKIGALEGGIYGVGEGEGVEGTATSAAIGAGLGGALGKAGEKAFEGIAPLVGKFMKRTRGSGIEAKGSGNIEMDSSPSDLGPMVRDLEAGSDEFVPMPQPERVTKKQRFQEELEAKIAGKPYQKTVGEPGTPGPDRSINKPLEDAITVAGASTRSSLRRFTNSVGGIDYLPIANALTNNTVGAGKKGLTGAQYLARLKNQPSVTDLEMEVSGLDKFLAENSTRKISVDDVLEYHLENSPRIEMVDGGARHVSDQRMFGDESYTAQGKNVGGGYEEIVFRDARFVGNRDTAPGAFHSATHHTNVEGGIGHGRMTSFVDEATRGERSTMLEENQADLWSIYKGKNRPDEGAQKFVQLTPDKVKSFKAIDEKIEDSSKYRTLNDALNDVDAQNKMLKEIESNQRIATADLSGLRKRNFLEKAQDYDVASPELQFGRRLNNLMMRSGDDSLASRMGREMEIETDLGNIIKQSVIEDTIALNRLSDDQLSKVLRLAADRSLRLDEGSRIQINPIVKNPLDDAELKEALSIPEMIPGLAEEDMLMGAGRLVDSVQNEFKNVFEKRPVLQELSGSTSMAVMLREPVEKAVTTAKNLLPKVAANINPKLLRKDADSFKKISSEGDLFKQSIDDQKLATTKAKDRVMNIYGDAIEDAAPDKKTAFEYLHYRQNQGNLAVSEGRLNTLATRFSTDDVRAAERGFADAAPNFTNPLPFETQDQVARYQLHQMIKKAADDGSTRFYIPDYRDLAAKRDLDVTDDDSLAAYVSRYKTPQEKVIKELKQKYPGIDIGTVDVVAPVARDDFGEAIPVPNRSQFDSEAEFESAIQRHTGDAMREIP</sequence>
<name>A0A350P186_9ALTE</name>
<feature type="non-terminal residue" evidence="2">
    <location>
        <position position="921"/>
    </location>
</feature>
<evidence type="ECO:0000256" key="1">
    <source>
        <dbReference type="SAM" id="MobiDB-lite"/>
    </source>
</evidence>
<dbReference type="EMBL" id="DNAN01000168">
    <property type="protein sequence ID" value="HAW75053.1"/>
    <property type="molecule type" value="Genomic_DNA"/>
</dbReference>
<proteinExistence type="predicted"/>
<evidence type="ECO:0000313" key="3">
    <source>
        <dbReference type="Proteomes" id="UP000263517"/>
    </source>
</evidence>
<accession>A0A350P186</accession>
<dbReference type="Proteomes" id="UP000263517">
    <property type="component" value="Unassembled WGS sequence"/>
</dbReference>
<feature type="compositionally biased region" description="Basic and acidic residues" evidence="1">
    <location>
        <begin position="912"/>
        <end position="921"/>
    </location>
</feature>